<dbReference type="AlphaFoldDB" id="A0A383B6X0"/>
<dbReference type="EMBL" id="UINC01198126">
    <property type="protein sequence ID" value="SVE15946.1"/>
    <property type="molecule type" value="Genomic_DNA"/>
</dbReference>
<feature type="region of interest" description="Disordered" evidence="1">
    <location>
        <begin position="1"/>
        <end position="25"/>
    </location>
</feature>
<sequence length="58" mass="6769">AKQAKQQTKLSQASSSKEEKTRKLRELVDQYVSEKILPSEYYRRRELILGGTTPQDKE</sequence>
<evidence type="ECO:0000256" key="1">
    <source>
        <dbReference type="SAM" id="MobiDB-lite"/>
    </source>
</evidence>
<reference evidence="2" key="1">
    <citation type="submission" date="2018-05" db="EMBL/GenBank/DDBJ databases">
        <authorList>
            <person name="Lanie J.A."/>
            <person name="Ng W.-L."/>
            <person name="Kazmierczak K.M."/>
            <person name="Andrzejewski T.M."/>
            <person name="Davidsen T.M."/>
            <person name="Wayne K.J."/>
            <person name="Tettelin H."/>
            <person name="Glass J.I."/>
            <person name="Rusch D."/>
            <person name="Podicherti R."/>
            <person name="Tsui H.-C.T."/>
            <person name="Winkler M.E."/>
        </authorList>
    </citation>
    <scope>NUCLEOTIDE SEQUENCE</scope>
</reference>
<organism evidence="2">
    <name type="scientific">marine metagenome</name>
    <dbReference type="NCBI Taxonomy" id="408172"/>
    <lineage>
        <taxon>unclassified sequences</taxon>
        <taxon>metagenomes</taxon>
        <taxon>ecological metagenomes</taxon>
    </lineage>
</organism>
<protein>
    <submittedName>
        <fullName evidence="2">Uncharacterized protein</fullName>
    </submittedName>
</protein>
<feature type="compositionally biased region" description="Basic and acidic residues" evidence="1">
    <location>
        <begin position="16"/>
        <end position="25"/>
    </location>
</feature>
<evidence type="ECO:0000313" key="2">
    <source>
        <dbReference type="EMBL" id="SVE15946.1"/>
    </source>
</evidence>
<proteinExistence type="predicted"/>
<feature type="compositionally biased region" description="Polar residues" evidence="1">
    <location>
        <begin position="1"/>
        <end position="15"/>
    </location>
</feature>
<gene>
    <name evidence="2" type="ORF">METZ01_LOCUS468800</name>
</gene>
<accession>A0A383B6X0</accession>
<name>A0A383B6X0_9ZZZZ</name>
<feature type="non-terminal residue" evidence="2">
    <location>
        <position position="1"/>
    </location>
</feature>